<accession>A0A6U7Y8M5</accession>
<protein>
    <submittedName>
        <fullName evidence="1">Uncharacterized protein</fullName>
    </submittedName>
</protein>
<gene>
    <name evidence="1" type="ORF">EGYM00392_LOCUS17978</name>
    <name evidence="2" type="ORF">EGYM00392_LOCUS17979</name>
</gene>
<reference evidence="1" key="1">
    <citation type="submission" date="2021-01" db="EMBL/GenBank/DDBJ databases">
        <authorList>
            <person name="Corre E."/>
            <person name="Pelletier E."/>
            <person name="Niang G."/>
            <person name="Scheremetjew M."/>
            <person name="Finn R."/>
            <person name="Kale V."/>
            <person name="Holt S."/>
            <person name="Cochrane G."/>
            <person name="Meng A."/>
            <person name="Brown T."/>
            <person name="Cohen L."/>
        </authorList>
    </citation>
    <scope>NUCLEOTIDE SEQUENCE</scope>
    <source>
        <strain evidence="1">NIES-381</strain>
    </source>
</reference>
<evidence type="ECO:0000313" key="2">
    <source>
        <dbReference type="EMBL" id="CAD9006889.1"/>
    </source>
</evidence>
<dbReference type="AlphaFoldDB" id="A0A6U7Y8M5"/>
<organism evidence="1">
    <name type="scientific">Eutreptiella gymnastica</name>
    <dbReference type="NCBI Taxonomy" id="73025"/>
    <lineage>
        <taxon>Eukaryota</taxon>
        <taxon>Discoba</taxon>
        <taxon>Euglenozoa</taxon>
        <taxon>Euglenida</taxon>
        <taxon>Spirocuta</taxon>
        <taxon>Euglenophyceae</taxon>
        <taxon>Eutreptiales</taxon>
        <taxon>Eutreptiaceae</taxon>
        <taxon>Eutreptiella</taxon>
    </lineage>
</organism>
<dbReference type="EMBL" id="HBGA01048887">
    <property type="protein sequence ID" value="CAD9006889.1"/>
    <property type="molecule type" value="Transcribed_RNA"/>
</dbReference>
<dbReference type="EMBL" id="HBGA01048886">
    <property type="protein sequence ID" value="CAD9006888.1"/>
    <property type="molecule type" value="Transcribed_RNA"/>
</dbReference>
<proteinExistence type="predicted"/>
<evidence type="ECO:0000313" key="1">
    <source>
        <dbReference type="EMBL" id="CAD9006888.1"/>
    </source>
</evidence>
<sequence>MAMCGAVALEAVCRGEWVDWCRVGLSSSYGVDINAILNLQTGIAKLLPLCCLCKAGSWVKVGGGADVRGHATGRPKPQLVPKVWLQPNVSRSPLKGNVSF</sequence>
<name>A0A6U7Y8M5_9EUGL</name>